<dbReference type="AlphaFoldDB" id="A0A6A6B1U6"/>
<dbReference type="EMBL" id="ML995500">
    <property type="protein sequence ID" value="KAF2137786.1"/>
    <property type="molecule type" value="Genomic_DNA"/>
</dbReference>
<sequence length="210" mass="24095">MLPQDKHYRYIDEPPHLPPPSTLLRPRHRHDYSLREILYNRRKKMDRVEALDAGRMTRRRAAEMAAGKDTAEKDAGQVVPKAARAVSKTNRTVSRDTQTREAAPGECRIVSSDSIFDDRPDFYIPSFLTRTITRKKESLILITPRIEFIDFKEAQRLCVKVKGLQPQDPRDLITRDILLNTADLDLIRLTVADAVKMAAKFRSSSTIESH</sequence>
<dbReference type="Proteomes" id="UP000799438">
    <property type="component" value="Unassembled WGS sequence"/>
</dbReference>
<accession>A0A6A6B1U6</accession>
<dbReference type="RefSeq" id="XP_033393501.1">
    <property type="nucleotide sequence ID" value="XM_033541164.1"/>
</dbReference>
<keyword evidence="3" id="KW-1185">Reference proteome</keyword>
<evidence type="ECO:0000313" key="2">
    <source>
        <dbReference type="EMBL" id="KAF2137786.1"/>
    </source>
</evidence>
<proteinExistence type="predicted"/>
<feature type="region of interest" description="Disordered" evidence="1">
    <location>
        <begin position="1"/>
        <end position="26"/>
    </location>
</feature>
<name>A0A6A6B1U6_9PEZI</name>
<reference evidence="2" key="1">
    <citation type="journal article" date="2020" name="Stud. Mycol.">
        <title>101 Dothideomycetes genomes: a test case for predicting lifestyles and emergence of pathogens.</title>
        <authorList>
            <person name="Haridas S."/>
            <person name="Albert R."/>
            <person name="Binder M."/>
            <person name="Bloem J."/>
            <person name="Labutti K."/>
            <person name="Salamov A."/>
            <person name="Andreopoulos B."/>
            <person name="Baker S."/>
            <person name="Barry K."/>
            <person name="Bills G."/>
            <person name="Bluhm B."/>
            <person name="Cannon C."/>
            <person name="Castanera R."/>
            <person name="Culley D."/>
            <person name="Daum C."/>
            <person name="Ezra D."/>
            <person name="Gonzalez J."/>
            <person name="Henrissat B."/>
            <person name="Kuo A."/>
            <person name="Liang C."/>
            <person name="Lipzen A."/>
            <person name="Lutzoni F."/>
            <person name="Magnuson J."/>
            <person name="Mondo S."/>
            <person name="Nolan M."/>
            <person name="Ohm R."/>
            <person name="Pangilinan J."/>
            <person name="Park H.-J."/>
            <person name="Ramirez L."/>
            <person name="Alfaro M."/>
            <person name="Sun H."/>
            <person name="Tritt A."/>
            <person name="Yoshinaga Y."/>
            <person name="Zwiers L.-H."/>
            <person name="Turgeon B."/>
            <person name="Goodwin S."/>
            <person name="Spatafora J."/>
            <person name="Crous P."/>
            <person name="Grigoriev I."/>
        </authorList>
    </citation>
    <scope>NUCLEOTIDE SEQUENCE</scope>
    <source>
        <strain evidence="2">CBS 121167</strain>
    </source>
</reference>
<dbReference type="GeneID" id="54298660"/>
<evidence type="ECO:0000256" key="1">
    <source>
        <dbReference type="SAM" id="MobiDB-lite"/>
    </source>
</evidence>
<gene>
    <name evidence="2" type="ORF">K452DRAFT_291357</name>
</gene>
<feature type="compositionally biased region" description="Basic and acidic residues" evidence="1">
    <location>
        <begin position="1"/>
        <end position="15"/>
    </location>
</feature>
<evidence type="ECO:0000313" key="3">
    <source>
        <dbReference type="Proteomes" id="UP000799438"/>
    </source>
</evidence>
<organism evidence="2 3">
    <name type="scientific">Aplosporella prunicola CBS 121167</name>
    <dbReference type="NCBI Taxonomy" id="1176127"/>
    <lineage>
        <taxon>Eukaryota</taxon>
        <taxon>Fungi</taxon>
        <taxon>Dikarya</taxon>
        <taxon>Ascomycota</taxon>
        <taxon>Pezizomycotina</taxon>
        <taxon>Dothideomycetes</taxon>
        <taxon>Dothideomycetes incertae sedis</taxon>
        <taxon>Botryosphaeriales</taxon>
        <taxon>Aplosporellaceae</taxon>
        <taxon>Aplosporella</taxon>
    </lineage>
</organism>
<protein>
    <submittedName>
        <fullName evidence="2">Uncharacterized protein</fullName>
    </submittedName>
</protein>